<comment type="subcellular location">
    <subcellularLocation>
        <location evidence="2">Nucleus</location>
    </subcellularLocation>
</comment>
<comment type="similarity">
    <text evidence="3">Belongs to the HARBI1 family.</text>
</comment>
<reference evidence="10" key="2">
    <citation type="journal article" date="2023" name="BMC Genomics">
        <title>Pest status, molecular evolution, and epigenetic factors derived from the genome assembly of Frankliniella fusca, a thysanopteran phytovirus vector.</title>
        <authorList>
            <person name="Catto M.A."/>
            <person name="Labadie P.E."/>
            <person name="Jacobson A.L."/>
            <person name="Kennedy G.G."/>
            <person name="Srinivasan R."/>
            <person name="Hunt B.G."/>
        </authorList>
    </citation>
    <scope>NUCLEOTIDE SEQUENCE</scope>
    <source>
        <strain evidence="10">PL_HMW_Pooled</strain>
    </source>
</reference>
<keyword evidence="7" id="KW-0539">Nucleus</keyword>
<dbReference type="Proteomes" id="UP001219518">
    <property type="component" value="Unassembled WGS sequence"/>
</dbReference>
<proteinExistence type="inferred from homology"/>
<dbReference type="GO" id="GO:0005634">
    <property type="term" value="C:nucleus"/>
    <property type="evidence" value="ECO:0007669"/>
    <property type="project" value="UniProtKB-SubCell"/>
</dbReference>
<evidence type="ECO:0000256" key="1">
    <source>
        <dbReference type="ARBA" id="ARBA00001968"/>
    </source>
</evidence>
<organism evidence="10 11">
    <name type="scientific">Frankliniella fusca</name>
    <dbReference type="NCBI Taxonomy" id="407009"/>
    <lineage>
        <taxon>Eukaryota</taxon>
        <taxon>Metazoa</taxon>
        <taxon>Ecdysozoa</taxon>
        <taxon>Arthropoda</taxon>
        <taxon>Hexapoda</taxon>
        <taxon>Insecta</taxon>
        <taxon>Pterygota</taxon>
        <taxon>Neoptera</taxon>
        <taxon>Paraneoptera</taxon>
        <taxon>Thysanoptera</taxon>
        <taxon>Terebrantia</taxon>
        <taxon>Thripoidea</taxon>
        <taxon>Thripidae</taxon>
        <taxon>Frankliniella</taxon>
    </lineage>
</organism>
<evidence type="ECO:0000256" key="6">
    <source>
        <dbReference type="ARBA" id="ARBA00022801"/>
    </source>
</evidence>
<feature type="compositionally biased region" description="Acidic residues" evidence="8">
    <location>
        <begin position="368"/>
        <end position="381"/>
    </location>
</feature>
<keyword evidence="11" id="KW-1185">Reference proteome</keyword>
<evidence type="ECO:0000256" key="5">
    <source>
        <dbReference type="ARBA" id="ARBA00022723"/>
    </source>
</evidence>
<name>A0AAE1I3Q7_9NEOP</name>
<protein>
    <submittedName>
        <fullName evidence="10">Protein ANTAGONIST OF LIKE HETEROCHROMATIN PROTEIN 1</fullName>
    </submittedName>
</protein>
<evidence type="ECO:0000256" key="8">
    <source>
        <dbReference type="SAM" id="MobiDB-lite"/>
    </source>
</evidence>
<evidence type="ECO:0000313" key="10">
    <source>
        <dbReference type="EMBL" id="KAK3932411.1"/>
    </source>
</evidence>
<evidence type="ECO:0000256" key="3">
    <source>
        <dbReference type="ARBA" id="ARBA00006958"/>
    </source>
</evidence>
<evidence type="ECO:0000256" key="7">
    <source>
        <dbReference type="ARBA" id="ARBA00023242"/>
    </source>
</evidence>
<dbReference type="Pfam" id="PF13359">
    <property type="entry name" value="DDE_Tnp_4"/>
    <property type="match status" value="1"/>
</dbReference>
<feature type="region of interest" description="Disordered" evidence="8">
    <location>
        <begin position="368"/>
        <end position="394"/>
    </location>
</feature>
<reference evidence="10" key="1">
    <citation type="submission" date="2021-07" db="EMBL/GenBank/DDBJ databases">
        <authorList>
            <person name="Catto M.A."/>
            <person name="Jacobson A."/>
            <person name="Kennedy G."/>
            <person name="Labadie P."/>
            <person name="Hunt B.G."/>
            <person name="Srinivasan R."/>
        </authorList>
    </citation>
    <scope>NUCLEOTIDE SEQUENCE</scope>
    <source>
        <strain evidence="10">PL_HMW_Pooled</strain>
        <tissue evidence="10">Head</tissue>
    </source>
</reference>
<dbReference type="GO" id="GO:0016787">
    <property type="term" value="F:hydrolase activity"/>
    <property type="evidence" value="ECO:0007669"/>
    <property type="project" value="UniProtKB-KW"/>
</dbReference>
<gene>
    <name evidence="10" type="ORF">KUF71_012588</name>
</gene>
<feature type="domain" description="DDE Tnp4" evidence="9">
    <location>
        <begin position="186"/>
        <end position="341"/>
    </location>
</feature>
<dbReference type="AlphaFoldDB" id="A0AAE1I3Q7"/>
<dbReference type="InterPro" id="IPR045249">
    <property type="entry name" value="HARBI1-like"/>
</dbReference>
<sequence>MENDMNPEVIGALLMVLNQEEEEEEQVRRTIAEIAVAELVEMEDGIGLADQQALWVPVRVFINDYHTLGDPCFKLHFRMSRGLFESLTGTLHNHLVRTGKLRRERTPLQDVVLMVLWLIATPDTFRSVALRFGVNPGTLYYFYSYIIEALRELAAEYIQWPGPEERAHIKAAFARATGFPGVIGCIDCTHVTITAPLQDPGQHINRHHQYSINVQAVVDHTLTVRQLHVGEVGSMNDNRVFRRSPLYEDLLRDQPEIISPDEHLVGDGAYTLTNFMMIPFPNNGHLTEEQLNYNRRLSQCRVRVENSFGHAKGRWRRLKFLHARNRDIVVDHITASFVLHNFLVREGEPMLEENELARPININEVPPEVEEQVVDDPDVPEDQERRQEAAEARGAEKQWFIMNLLNDND</sequence>
<dbReference type="InterPro" id="IPR027806">
    <property type="entry name" value="HARBI1_dom"/>
</dbReference>
<evidence type="ECO:0000256" key="4">
    <source>
        <dbReference type="ARBA" id="ARBA00022722"/>
    </source>
</evidence>
<accession>A0AAE1I3Q7</accession>
<keyword evidence="6" id="KW-0378">Hydrolase</keyword>
<dbReference type="PANTHER" id="PTHR22930">
    <property type="match status" value="1"/>
</dbReference>
<keyword evidence="4" id="KW-0540">Nuclease</keyword>
<comment type="cofactor">
    <cofactor evidence="1">
        <name>a divalent metal cation</name>
        <dbReference type="ChEBI" id="CHEBI:60240"/>
    </cofactor>
</comment>
<dbReference type="GO" id="GO:0004518">
    <property type="term" value="F:nuclease activity"/>
    <property type="evidence" value="ECO:0007669"/>
    <property type="project" value="UniProtKB-KW"/>
</dbReference>
<evidence type="ECO:0000256" key="2">
    <source>
        <dbReference type="ARBA" id="ARBA00004123"/>
    </source>
</evidence>
<dbReference type="GO" id="GO:0046872">
    <property type="term" value="F:metal ion binding"/>
    <property type="evidence" value="ECO:0007669"/>
    <property type="project" value="UniProtKB-KW"/>
</dbReference>
<dbReference type="PANTHER" id="PTHR22930:SF85">
    <property type="entry name" value="GH03217P-RELATED"/>
    <property type="match status" value="1"/>
</dbReference>
<evidence type="ECO:0000313" key="11">
    <source>
        <dbReference type="Proteomes" id="UP001219518"/>
    </source>
</evidence>
<keyword evidence="5" id="KW-0479">Metal-binding</keyword>
<comment type="caution">
    <text evidence="10">The sequence shown here is derived from an EMBL/GenBank/DDBJ whole genome shotgun (WGS) entry which is preliminary data.</text>
</comment>
<feature type="compositionally biased region" description="Basic and acidic residues" evidence="8">
    <location>
        <begin position="382"/>
        <end position="394"/>
    </location>
</feature>
<dbReference type="EMBL" id="JAHWGI010001436">
    <property type="protein sequence ID" value="KAK3932411.1"/>
    <property type="molecule type" value="Genomic_DNA"/>
</dbReference>
<evidence type="ECO:0000259" key="9">
    <source>
        <dbReference type="Pfam" id="PF13359"/>
    </source>
</evidence>